<gene>
    <name evidence="2" type="ORF">CE91St12_06510</name>
</gene>
<dbReference type="InterPro" id="IPR007421">
    <property type="entry name" value="Schlafen_AlbA_2_dom"/>
</dbReference>
<comment type="caution">
    <text evidence="2">The sequence shown here is derived from an EMBL/GenBank/DDBJ whole genome shotgun (WGS) entry which is preliminary data.</text>
</comment>
<dbReference type="RefSeq" id="WP_117911392.1">
    <property type="nucleotide sequence ID" value="NZ_BQNL01000001.1"/>
</dbReference>
<accession>A0AA37N6T2</accession>
<dbReference type="EMBL" id="BQNL01000001">
    <property type="protein sequence ID" value="GKH12441.1"/>
    <property type="molecule type" value="Genomic_DNA"/>
</dbReference>
<dbReference type="AlphaFoldDB" id="A0AA37N6T2"/>
<dbReference type="PANTHER" id="PTHR30595">
    <property type="entry name" value="GLPR-RELATED TRANSCRIPTIONAL REPRESSOR"/>
    <property type="match status" value="1"/>
</dbReference>
<dbReference type="Pfam" id="PF04326">
    <property type="entry name" value="SLFN_AlbA_2"/>
    <property type="match status" value="1"/>
</dbReference>
<evidence type="ECO:0000259" key="1">
    <source>
        <dbReference type="Pfam" id="PF04326"/>
    </source>
</evidence>
<sequence>MQQIKTINDLQKLIQNEIEESTVLEYKGSFAKQNPKWKEELAKDISALANSNGGTIIFGIREKESEGGNSIPKELLPIPNTEMSKDKLSQLLSSNIQPKIEGLEITYISHDEESGFYVVSVPRSNTAHQNRLSHVYYKRRNATVEAMEDYEIRDVMNRSKTPIIDIDFTLLVTKIDVTQNKTPFGLFTANKIEERSTRYEYTLKFRAVNNGQILAKYVNFYIYIPQQIVEQSKEYDLEDGYSVIYEDNTIRDVVGFELGRPLYGPARYDPILPGMCDRKHSLKLCIDKIKEIVNLPCIKYEIHADNAPTRLKEIKWEKVTIEQQSKEEYIDNVPHFAPNI</sequence>
<dbReference type="InterPro" id="IPR038461">
    <property type="entry name" value="Schlafen_AlbA_2_dom_sf"/>
</dbReference>
<organism evidence="2 3">
    <name type="scientific">Bacteroides uniformis</name>
    <dbReference type="NCBI Taxonomy" id="820"/>
    <lineage>
        <taxon>Bacteria</taxon>
        <taxon>Pseudomonadati</taxon>
        <taxon>Bacteroidota</taxon>
        <taxon>Bacteroidia</taxon>
        <taxon>Bacteroidales</taxon>
        <taxon>Bacteroidaceae</taxon>
        <taxon>Bacteroides</taxon>
    </lineage>
</organism>
<dbReference type="PANTHER" id="PTHR30595:SF6">
    <property type="entry name" value="SCHLAFEN ALBA-2 DOMAIN-CONTAINING PROTEIN"/>
    <property type="match status" value="1"/>
</dbReference>
<proteinExistence type="predicted"/>
<evidence type="ECO:0000313" key="2">
    <source>
        <dbReference type="EMBL" id="GKH12441.1"/>
    </source>
</evidence>
<evidence type="ECO:0000313" key="3">
    <source>
        <dbReference type="Proteomes" id="UP001055048"/>
    </source>
</evidence>
<dbReference type="Proteomes" id="UP001055048">
    <property type="component" value="Unassembled WGS sequence"/>
</dbReference>
<protein>
    <recommendedName>
        <fullName evidence="1">Schlafen AlbA-2 domain-containing protein</fullName>
    </recommendedName>
</protein>
<dbReference type="Gene3D" id="3.30.950.30">
    <property type="entry name" value="Schlafen, AAA domain"/>
    <property type="match status" value="1"/>
</dbReference>
<reference evidence="2" key="1">
    <citation type="submission" date="2022-01" db="EMBL/GenBank/DDBJ databases">
        <title>Novel bile acid biosynthetic pathways are enriched in the microbiome of centenarians.</title>
        <authorList>
            <person name="Sato Y."/>
            <person name="Atarashi K."/>
            <person name="Plichta R.D."/>
            <person name="Arai Y."/>
            <person name="Sasajima S."/>
            <person name="Kearney M.S."/>
            <person name="Suda W."/>
            <person name="Takeshita K."/>
            <person name="Sasaki T."/>
            <person name="Okamoto S."/>
            <person name="Skelly N.A."/>
            <person name="Okamura Y."/>
            <person name="Vlamakis H."/>
            <person name="Li Y."/>
            <person name="Tanoue T."/>
            <person name="Takei H."/>
            <person name="Nittono H."/>
            <person name="Narushima S."/>
            <person name="Irie J."/>
            <person name="Itoh H."/>
            <person name="Moriya K."/>
            <person name="Sugiura Y."/>
            <person name="Suematsu M."/>
            <person name="Moritoki N."/>
            <person name="Shibata S."/>
            <person name="Littman R.D."/>
            <person name="Fischbach A.M."/>
            <person name="Uwamino Y."/>
            <person name="Inoue T."/>
            <person name="Honda A."/>
            <person name="Hattori M."/>
            <person name="Murai T."/>
            <person name="Xavier J.R."/>
            <person name="Hirose N."/>
            <person name="Honda K."/>
        </authorList>
    </citation>
    <scope>NUCLEOTIDE SEQUENCE</scope>
    <source>
        <strain evidence="2">CE91-St12</strain>
    </source>
</reference>
<feature type="domain" description="Schlafen AlbA-2" evidence="1">
    <location>
        <begin position="20"/>
        <end position="147"/>
    </location>
</feature>
<name>A0AA37N6T2_BACUN</name>